<feature type="transmembrane region" description="Helical" evidence="6">
    <location>
        <begin position="434"/>
        <end position="453"/>
    </location>
</feature>
<feature type="compositionally biased region" description="Basic and acidic residues" evidence="5">
    <location>
        <begin position="266"/>
        <end position="280"/>
    </location>
</feature>
<keyword evidence="3 6" id="KW-1133">Transmembrane helix</keyword>
<dbReference type="GO" id="GO:0005385">
    <property type="term" value="F:zinc ion transmembrane transporter activity"/>
    <property type="evidence" value="ECO:0007669"/>
    <property type="project" value="TreeGrafter"/>
</dbReference>
<dbReference type="OrthoDB" id="448280at2759"/>
<evidence type="ECO:0000256" key="6">
    <source>
        <dbReference type="SAM" id="Phobius"/>
    </source>
</evidence>
<dbReference type="Pfam" id="PF02535">
    <property type="entry name" value="Zip"/>
    <property type="match status" value="1"/>
</dbReference>
<evidence type="ECO:0000256" key="4">
    <source>
        <dbReference type="ARBA" id="ARBA00023136"/>
    </source>
</evidence>
<dbReference type="GO" id="GO:0005886">
    <property type="term" value="C:plasma membrane"/>
    <property type="evidence" value="ECO:0007669"/>
    <property type="project" value="TreeGrafter"/>
</dbReference>
<feature type="transmembrane region" description="Helical" evidence="6">
    <location>
        <begin position="325"/>
        <end position="348"/>
    </location>
</feature>
<reference evidence="7" key="1">
    <citation type="submission" date="2014-12" db="EMBL/GenBank/DDBJ databases">
        <title>Genome Sequence of Valsa Canker Pathogens Uncovers a Specific Adaption of Colonization on Woody Bark.</title>
        <authorList>
            <person name="Yin Z."/>
            <person name="Liu H."/>
            <person name="Gao X."/>
            <person name="Li Z."/>
            <person name="Song N."/>
            <person name="Ke X."/>
            <person name="Dai Q."/>
            <person name="Wu Y."/>
            <person name="Sun Y."/>
            <person name="Xu J.-R."/>
            <person name="Kang Z.K."/>
            <person name="Wang L."/>
            <person name="Huang L."/>
        </authorList>
    </citation>
    <scope>NUCLEOTIDE SEQUENCE [LARGE SCALE GENOMIC DNA]</scope>
    <source>
        <strain evidence="7">03-8</strain>
    </source>
</reference>
<feature type="transmembrane region" description="Helical" evidence="6">
    <location>
        <begin position="360"/>
        <end position="380"/>
    </location>
</feature>
<gene>
    <name evidence="7" type="ORF">VM1G_06535</name>
</gene>
<keyword evidence="2 6" id="KW-0812">Transmembrane</keyword>
<feature type="transmembrane region" description="Helical" evidence="6">
    <location>
        <begin position="50"/>
        <end position="72"/>
    </location>
</feature>
<sequence>MEDLSQLTRGVPWSSIPTEWLLAELAKRDDTNGDSKPQCGSGKKGSYDTALHVFALVLILVLSTAACGFPLLSSHSRSRRSNSIVFYSQHFGTGVLIATAFVHLLPTAFSSLNDPCLPYFFSEGYKPLPGFIAMLSALVVVGLESYLTTRGAGHSHSHMWDDEDSEEEAQPLHTHGGGGSMATRRGSNRPSNIALDDMGASEGQGLMAGVSPLPELTPTMQVNGKNGNGPASAVGKGFHDDDEGDEESLDLELNLDELETVPFDAPDTRSRTHQTPDSKHTAAPHIPTPEEQKRMMLQCLLLEAGILFHSVFIGMAISVATGPPFVVFLVAIAFHQTFEGLALGSRIAALHFPTSSPRPWLMVLAYGTTTPLGQAIGLIVHNFYDPLSQTGLLMVGFMNAISSGLLLFAGLVQLLAEDFLTEKSYKTLHGRRRVNALCAVGGGAALMALVGAFA</sequence>
<dbReference type="InterPro" id="IPR003689">
    <property type="entry name" value="ZIP"/>
</dbReference>
<keyword evidence="4 6" id="KW-0472">Membrane</keyword>
<accession>A0A194W248</accession>
<feature type="region of interest" description="Disordered" evidence="5">
    <location>
        <begin position="154"/>
        <end position="247"/>
    </location>
</feature>
<evidence type="ECO:0000313" key="7">
    <source>
        <dbReference type="EMBL" id="KUI70110.1"/>
    </source>
</evidence>
<feature type="transmembrane region" description="Helical" evidence="6">
    <location>
        <begin position="392"/>
        <end position="414"/>
    </location>
</feature>
<feature type="region of interest" description="Disordered" evidence="5">
    <location>
        <begin position="260"/>
        <end position="289"/>
    </location>
</feature>
<organism evidence="7 8">
    <name type="scientific">Cytospora mali</name>
    <name type="common">Apple Valsa canker fungus</name>
    <name type="synonym">Valsa mali</name>
    <dbReference type="NCBI Taxonomy" id="578113"/>
    <lineage>
        <taxon>Eukaryota</taxon>
        <taxon>Fungi</taxon>
        <taxon>Dikarya</taxon>
        <taxon>Ascomycota</taxon>
        <taxon>Pezizomycotina</taxon>
        <taxon>Sordariomycetes</taxon>
        <taxon>Sordariomycetidae</taxon>
        <taxon>Diaporthales</taxon>
        <taxon>Cytosporaceae</taxon>
        <taxon>Cytospora</taxon>
    </lineage>
</organism>
<proteinExistence type="predicted"/>
<evidence type="ECO:0000256" key="1">
    <source>
        <dbReference type="ARBA" id="ARBA00004141"/>
    </source>
</evidence>
<protein>
    <submittedName>
        <fullName evidence="7">Zinc-regulated transporter 2</fullName>
    </submittedName>
</protein>
<keyword evidence="8" id="KW-1185">Reference proteome</keyword>
<feature type="transmembrane region" description="Helical" evidence="6">
    <location>
        <begin position="128"/>
        <end position="147"/>
    </location>
</feature>
<feature type="transmembrane region" description="Helical" evidence="6">
    <location>
        <begin position="300"/>
        <end position="319"/>
    </location>
</feature>
<evidence type="ECO:0000313" key="8">
    <source>
        <dbReference type="Proteomes" id="UP000078559"/>
    </source>
</evidence>
<dbReference type="Proteomes" id="UP000078559">
    <property type="component" value="Chromosome 6"/>
</dbReference>
<evidence type="ECO:0000256" key="3">
    <source>
        <dbReference type="ARBA" id="ARBA00022989"/>
    </source>
</evidence>
<name>A0A194W248_CYTMA</name>
<evidence type="ECO:0000256" key="5">
    <source>
        <dbReference type="SAM" id="MobiDB-lite"/>
    </source>
</evidence>
<dbReference type="EMBL" id="CM003103">
    <property type="protein sequence ID" value="KUI70110.1"/>
    <property type="molecule type" value="Genomic_DNA"/>
</dbReference>
<evidence type="ECO:0000256" key="2">
    <source>
        <dbReference type="ARBA" id="ARBA00022692"/>
    </source>
</evidence>
<dbReference type="PANTHER" id="PTHR11040">
    <property type="entry name" value="ZINC/IRON TRANSPORTER"/>
    <property type="match status" value="1"/>
</dbReference>
<dbReference type="PANTHER" id="PTHR11040:SF60">
    <property type="entry name" value="FAMILY ZINC TRANSPORTER, PUTATIVE (AFU_ORTHOLOGUE AFUA_8G04010)-RELATED"/>
    <property type="match status" value="1"/>
</dbReference>
<feature type="transmembrane region" description="Helical" evidence="6">
    <location>
        <begin position="84"/>
        <end position="108"/>
    </location>
</feature>
<dbReference type="AlphaFoldDB" id="A0A194W248"/>
<comment type="subcellular location">
    <subcellularLocation>
        <location evidence="1">Membrane</location>
        <topology evidence="1">Multi-pass membrane protein</topology>
    </subcellularLocation>
</comment>